<dbReference type="InterPro" id="IPR001789">
    <property type="entry name" value="Sig_transdc_resp-reg_receiver"/>
</dbReference>
<feature type="domain" description="Response regulatory" evidence="2">
    <location>
        <begin position="6"/>
        <end position="133"/>
    </location>
</feature>
<dbReference type="PATRIC" id="fig|1212489.4.peg.348"/>
<dbReference type="PROSITE" id="PS50110">
    <property type="entry name" value="RESPONSE_REGULATORY"/>
    <property type="match status" value="1"/>
</dbReference>
<dbReference type="STRING" id="1212489.Ldro_0337"/>
<feature type="modified residue" description="4-aspartylphosphate" evidence="1">
    <location>
        <position position="58"/>
    </location>
</feature>
<sequence length="160" mass="18089">MDKKLRIVLVEDNITNQNRMKRFLKELFPCEVLTFTHGIEATNFLLAPTSVYDLVILDGKLRSLPHTLQQIPVDGPEVAADLKKNGIRAKVVLWTNDPDMLSRFDDVYEGSRLPEIEKPCRKENIQVILGPIVQAILSGESSYDTDKIADNAADYSISFR</sequence>
<name>A0A0W0TBL9_9GAMM</name>
<keyword evidence="1" id="KW-0597">Phosphoprotein</keyword>
<organism evidence="3 4">
    <name type="scientific">Legionella drozanskii LLAP-1</name>
    <dbReference type="NCBI Taxonomy" id="1212489"/>
    <lineage>
        <taxon>Bacteria</taxon>
        <taxon>Pseudomonadati</taxon>
        <taxon>Pseudomonadota</taxon>
        <taxon>Gammaproteobacteria</taxon>
        <taxon>Legionellales</taxon>
        <taxon>Legionellaceae</taxon>
        <taxon>Legionella</taxon>
    </lineage>
</organism>
<dbReference type="GO" id="GO:0000160">
    <property type="term" value="P:phosphorelay signal transduction system"/>
    <property type="evidence" value="ECO:0007669"/>
    <property type="project" value="InterPro"/>
</dbReference>
<evidence type="ECO:0000313" key="3">
    <source>
        <dbReference type="EMBL" id="KTC92966.1"/>
    </source>
</evidence>
<dbReference type="EMBL" id="LNXY01000003">
    <property type="protein sequence ID" value="KTC92966.1"/>
    <property type="molecule type" value="Genomic_DNA"/>
</dbReference>
<evidence type="ECO:0000313" key="4">
    <source>
        <dbReference type="Proteomes" id="UP000054736"/>
    </source>
</evidence>
<evidence type="ECO:0000259" key="2">
    <source>
        <dbReference type="PROSITE" id="PS50110"/>
    </source>
</evidence>
<comment type="caution">
    <text evidence="3">The sequence shown here is derived from an EMBL/GenBank/DDBJ whole genome shotgun (WGS) entry which is preliminary data.</text>
</comment>
<protein>
    <recommendedName>
        <fullName evidence="2">Response regulatory domain-containing protein</fullName>
    </recommendedName>
</protein>
<reference evidence="3 4" key="1">
    <citation type="submission" date="2015-11" db="EMBL/GenBank/DDBJ databases">
        <title>Genomic analysis of 38 Legionella species identifies large and diverse effector repertoires.</title>
        <authorList>
            <person name="Burstein D."/>
            <person name="Amaro F."/>
            <person name="Zusman T."/>
            <person name="Lifshitz Z."/>
            <person name="Cohen O."/>
            <person name="Gilbert J.A."/>
            <person name="Pupko T."/>
            <person name="Shuman H.A."/>
            <person name="Segal G."/>
        </authorList>
    </citation>
    <scope>NUCLEOTIDE SEQUENCE [LARGE SCALE GENOMIC DNA]</scope>
    <source>
        <strain evidence="3 4">ATCC 700990</strain>
    </source>
</reference>
<evidence type="ECO:0000256" key="1">
    <source>
        <dbReference type="PROSITE-ProRule" id="PRU00169"/>
    </source>
</evidence>
<gene>
    <name evidence="3" type="ORF">Ldro_0337</name>
</gene>
<dbReference type="Gene3D" id="3.40.50.2300">
    <property type="match status" value="1"/>
</dbReference>
<proteinExistence type="predicted"/>
<dbReference type="Proteomes" id="UP000054736">
    <property type="component" value="Unassembled WGS sequence"/>
</dbReference>
<dbReference type="SUPFAM" id="SSF52172">
    <property type="entry name" value="CheY-like"/>
    <property type="match status" value="1"/>
</dbReference>
<dbReference type="AlphaFoldDB" id="A0A0W0TBL9"/>
<keyword evidence="4" id="KW-1185">Reference proteome</keyword>
<dbReference type="OrthoDB" id="5654114at2"/>
<dbReference type="InterPro" id="IPR011006">
    <property type="entry name" value="CheY-like_superfamily"/>
</dbReference>
<dbReference type="RefSeq" id="WP_083497875.1">
    <property type="nucleotide sequence ID" value="NZ_CAAAIU010000003.1"/>
</dbReference>
<accession>A0A0W0TBL9</accession>